<dbReference type="AlphaFoldDB" id="A0A7X4HA88"/>
<evidence type="ECO:0000259" key="4">
    <source>
        <dbReference type="SMART" id="SM01080"/>
    </source>
</evidence>
<gene>
    <name evidence="5" type="ORF">GTP77_05950</name>
</gene>
<evidence type="ECO:0000313" key="6">
    <source>
        <dbReference type="Proteomes" id="UP000450676"/>
    </source>
</evidence>
<dbReference type="PANTHER" id="PTHR43156">
    <property type="entry name" value="STAGE II SPORULATION PROTEIN E-RELATED"/>
    <property type="match status" value="1"/>
</dbReference>
<dbReference type="SMART" id="SM01080">
    <property type="entry name" value="CHASE2"/>
    <property type="match status" value="1"/>
</dbReference>
<keyword evidence="2" id="KW-1133">Transmembrane helix</keyword>
<sequence length="709" mass="75877">MRRFLKRLAIGLRVRGRPLALALALIFACFLAVPGDGLLPGLRLALFDGYQRAMPRERLSGPVEIVAIDEASLKRYGQWPWPRTRLAELIDRMNAQRPLAIGLDIFMPEADTSSPEALAARLPDGEAALKASLLKLPGYDDVLAASIQRAPVVLGAAGFDVPTPGATAALRTWPVVTRGGEPQRHLRNFPLALGSLPALQAAASGQGLLSADLEHGVVRRVPLVARIGGAVLPSLSVEMLRVATRAPAVRLELGPEGARSVNLGDLHVPSQPSGTVWVHFSRPAPERYISASELLDGSAPPDFLNNKLVIVALTGLGLMDYKTNARGDFMPGVDVHAQLIESFFDGRFLLRPDHMRWAESGALLACSLLLVWMLPRLRLRFAALAWAALSLLLFGGGALLFARAGLLFDALAVWLAMSLTSVSLLASLFVSEKAAHRRSDAALQLAREGAAKAAGELGAARRIQMASLPQAASVFPAETRFAVAALLEPAREVGGDLYDFFMLDKEHLLFLIGDVSGKGLPASLFMVVAKALSKSIALRETAAVPDPGAILNRANRELLRENPEMLFVTAIAGILHAGSGELVLCNAGHDAPRVLRAGGALERLQAADGPPLCVIDNFEYPVQRYRLAPGDTLCLVTDGIPEAMDEGGKQYGMERMDALLAGAGGMPPQGLVDAMREDVRSHVGSVEPWDDITVLVVRWHGHHPETLAV</sequence>
<keyword evidence="6" id="KW-1185">Reference proteome</keyword>
<organism evidence="5 6">
    <name type="scientific">Pseudoduganella aquatica</name>
    <dbReference type="NCBI Taxonomy" id="2660641"/>
    <lineage>
        <taxon>Bacteria</taxon>
        <taxon>Pseudomonadati</taxon>
        <taxon>Pseudomonadota</taxon>
        <taxon>Betaproteobacteria</taxon>
        <taxon>Burkholderiales</taxon>
        <taxon>Oxalobacteraceae</taxon>
        <taxon>Telluria group</taxon>
        <taxon>Pseudoduganella</taxon>
    </lineage>
</organism>
<feature type="domain" description="CHASE2" evidence="4">
    <location>
        <begin position="39"/>
        <end position="370"/>
    </location>
</feature>
<dbReference type="Proteomes" id="UP000450676">
    <property type="component" value="Unassembled WGS sequence"/>
</dbReference>
<dbReference type="InterPro" id="IPR001932">
    <property type="entry name" value="PPM-type_phosphatase-like_dom"/>
</dbReference>
<dbReference type="Gene3D" id="3.60.40.10">
    <property type="entry name" value="PPM-type phosphatase domain"/>
    <property type="match status" value="1"/>
</dbReference>
<dbReference type="InterPro" id="IPR007890">
    <property type="entry name" value="CHASE2"/>
</dbReference>
<comment type="caution">
    <text evidence="5">The sequence shown here is derived from an EMBL/GenBank/DDBJ whole genome shotgun (WGS) entry which is preliminary data.</text>
</comment>
<dbReference type="InterPro" id="IPR036457">
    <property type="entry name" value="PPM-type-like_dom_sf"/>
</dbReference>
<keyword evidence="2" id="KW-0812">Transmembrane</keyword>
<dbReference type="EMBL" id="WWCU01000004">
    <property type="protein sequence ID" value="MYN06877.1"/>
    <property type="molecule type" value="Genomic_DNA"/>
</dbReference>
<dbReference type="PANTHER" id="PTHR43156:SF2">
    <property type="entry name" value="STAGE II SPORULATION PROTEIN E"/>
    <property type="match status" value="1"/>
</dbReference>
<dbReference type="SUPFAM" id="SSF81606">
    <property type="entry name" value="PP2C-like"/>
    <property type="match status" value="1"/>
</dbReference>
<feature type="transmembrane region" description="Helical" evidence="2">
    <location>
        <begin position="381"/>
        <end position="405"/>
    </location>
</feature>
<feature type="domain" description="PPM-type phosphatase" evidence="3">
    <location>
        <begin position="478"/>
        <end position="699"/>
    </location>
</feature>
<dbReference type="Pfam" id="PF05226">
    <property type="entry name" value="CHASE2"/>
    <property type="match status" value="1"/>
</dbReference>
<protein>
    <submittedName>
        <fullName evidence="5">CHASE2 domain-containing protein</fullName>
    </submittedName>
</protein>
<proteinExistence type="predicted"/>
<keyword evidence="2" id="KW-0472">Membrane</keyword>
<feature type="transmembrane region" description="Helical" evidence="2">
    <location>
        <begin position="411"/>
        <end position="430"/>
    </location>
</feature>
<evidence type="ECO:0000259" key="3">
    <source>
        <dbReference type="SMART" id="SM00331"/>
    </source>
</evidence>
<keyword evidence="1" id="KW-0378">Hydrolase</keyword>
<dbReference type="RefSeq" id="WP_161071336.1">
    <property type="nucleotide sequence ID" value="NZ_WWCU01000004.1"/>
</dbReference>
<dbReference type="PROSITE" id="PS51257">
    <property type="entry name" value="PROKAR_LIPOPROTEIN"/>
    <property type="match status" value="1"/>
</dbReference>
<feature type="transmembrane region" description="Helical" evidence="2">
    <location>
        <begin position="357"/>
        <end position="374"/>
    </location>
</feature>
<accession>A0A7X4HA88</accession>
<dbReference type="SMART" id="SM00331">
    <property type="entry name" value="PP2C_SIG"/>
    <property type="match status" value="1"/>
</dbReference>
<evidence type="ECO:0000313" key="5">
    <source>
        <dbReference type="EMBL" id="MYN06877.1"/>
    </source>
</evidence>
<evidence type="ECO:0000256" key="1">
    <source>
        <dbReference type="ARBA" id="ARBA00022801"/>
    </source>
</evidence>
<dbReference type="Pfam" id="PF07228">
    <property type="entry name" value="SpoIIE"/>
    <property type="match status" value="1"/>
</dbReference>
<evidence type="ECO:0000256" key="2">
    <source>
        <dbReference type="SAM" id="Phobius"/>
    </source>
</evidence>
<dbReference type="GO" id="GO:0016791">
    <property type="term" value="F:phosphatase activity"/>
    <property type="evidence" value="ECO:0007669"/>
    <property type="project" value="TreeGrafter"/>
</dbReference>
<dbReference type="InterPro" id="IPR052016">
    <property type="entry name" value="Bact_Sigma-Reg"/>
</dbReference>
<name>A0A7X4HA88_9BURK</name>
<reference evidence="5 6" key="1">
    <citation type="submission" date="2019-12" db="EMBL/GenBank/DDBJ databases">
        <title>Novel species isolated from a subtropical stream in China.</title>
        <authorList>
            <person name="Lu H."/>
        </authorList>
    </citation>
    <scope>NUCLEOTIDE SEQUENCE [LARGE SCALE GENOMIC DNA]</scope>
    <source>
        <strain evidence="5 6">FT127W</strain>
    </source>
</reference>